<organism evidence="2 3">
    <name type="scientific">Candidatus Kutchimonas denitrificans</name>
    <dbReference type="NCBI Taxonomy" id="3056748"/>
    <lineage>
        <taxon>Bacteria</taxon>
        <taxon>Pseudomonadati</taxon>
        <taxon>Gemmatimonadota</taxon>
        <taxon>Gemmatimonadia</taxon>
        <taxon>Candidatus Palauibacterales</taxon>
        <taxon>Candidatus Palauibacteraceae</taxon>
        <taxon>Candidatus Kutchimonas</taxon>
    </lineage>
</organism>
<dbReference type="InterPro" id="IPR050952">
    <property type="entry name" value="TRIM-NHL_E3_ligases"/>
</dbReference>
<dbReference type="Gene3D" id="2.120.10.30">
    <property type="entry name" value="TolB, C-terminal domain"/>
    <property type="match status" value="1"/>
</dbReference>
<dbReference type="SUPFAM" id="SSF101898">
    <property type="entry name" value="NHL repeat"/>
    <property type="match status" value="1"/>
</dbReference>
<feature type="chain" id="PRO_5041962893" description="6-bladed beta-propeller" evidence="1">
    <location>
        <begin position="22"/>
        <end position="434"/>
    </location>
</feature>
<evidence type="ECO:0000313" key="3">
    <source>
        <dbReference type="Proteomes" id="UP000702544"/>
    </source>
</evidence>
<dbReference type="AlphaFoldDB" id="A0AAE4ZCD5"/>
<proteinExistence type="predicted"/>
<comment type="caution">
    <text evidence="2">The sequence shown here is derived from an EMBL/GenBank/DDBJ whole genome shotgun (WGS) entry which is preliminary data.</text>
</comment>
<dbReference type="EMBL" id="JAACAK010000098">
    <property type="protein sequence ID" value="NIR75881.1"/>
    <property type="molecule type" value="Genomic_DNA"/>
</dbReference>
<evidence type="ECO:0000256" key="1">
    <source>
        <dbReference type="SAM" id="SignalP"/>
    </source>
</evidence>
<sequence length="434" mass="48390">MKRHRCAATPIRLAVLSAVLAACTANEDRSASEWVAEHDTIGDTIVVRTVGGSVWSDTAILVADLTIGQFEGPDEYMFGRLRSLAVASDGSIYVFDSHARALRKYAPDGSYLGTFGQEGSGPGEYKRPDAGLAVLPDGRVLLRDPGNARITVYSPDGEYLDSWRIRGGLNTSRRLSVDTAGNVYVFLLINQGAPVTEWQRGLARYGPDGVPGDTLRPPSWDFEEPELVASVNDGENRSMSVSTVPFGPEQMWSFSPLGYMVGALSTRYAIDLYQAPDRVLRIERADWQPVPVLEPEKEEQEAIMTANMRFTEPGWRWNGPPIPDTKPPFSRIYAGDRGRVWVRLHQEAYQIESEEVDEPEEPGTVPDRTWIEPVAFDVFEADGRYLGMVRAPEGFSIYPTPVFRGDTVWAVVRGEFDVPYLVRFKIEHRNPDET</sequence>
<dbReference type="PANTHER" id="PTHR24104">
    <property type="entry name" value="E3 UBIQUITIN-PROTEIN LIGASE NHLRC1-RELATED"/>
    <property type="match status" value="1"/>
</dbReference>
<dbReference type="GO" id="GO:0008270">
    <property type="term" value="F:zinc ion binding"/>
    <property type="evidence" value="ECO:0007669"/>
    <property type="project" value="UniProtKB-KW"/>
</dbReference>
<evidence type="ECO:0000313" key="2">
    <source>
        <dbReference type="EMBL" id="NIR75881.1"/>
    </source>
</evidence>
<accession>A0AAE4ZCD5</accession>
<reference evidence="2 3" key="1">
    <citation type="submission" date="2020-01" db="EMBL/GenBank/DDBJ databases">
        <title>Genomes assembled from Gulf of Kutch pelagic sediment metagenomes.</title>
        <authorList>
            <person name="Chandrashekar M."/>
            <person name="Mahajan M.S."/>
            <person name="Dave K.J."/>
            <person name="Vatsa P."/>
            <person name="Nathani N.M."/>
        </authorList>
    </citation>
    <scope>NUCLEOTIDE SEQUENCE [LARGE SCALE GENOMIC DNA]</scope>
    <source>
        <strain evidence="2">KS3-K002</strain>
    </source>
</reference>
<gene>
    <name evidence="2" type="ORF">GWO12_12335</name>
</gene>
<evidence type="ECO:0008006" key="4">
    <source>
        <dbReference type="Google" id="ProtNLM"/>
    </source>
</evidence>
<name>A0AAE4ZCD5_9BACT</name>
<dbReference type="PROSITE" id="PS51257">
    <property type="entry name" value="PROKAR_LIPOPROTEIN"/>
    <property type="match status" value="1"/>
</dbReference>
<keyword evidence="1" id="KW-0732">Signal</keyword>
<feature type="signal peptide" evidence="1">
    <location>
        <begin position="1"/>
        <end position="21"/>
    </location>
</feature>
<dbReference type="PANTHER" id="PTHR24104:SF25">
    <property type="entry name" value="PROTEIN LIN-41"/>
    <property type="match status" value="1"/>
</dbReference>
<dbReference type="InterPro" id="IPR011042">
    <property type="entry name" value="6-blade_b-propeller_TolB-like"/>
</dbReference>
<protein>
    <recommendedName>
        <fullName evidence="4">6-bladed beta-propeller</fullName>
    </recommendedName>
</protein>
<dbReference type="Proteomes" id="UP000702544">
    <property type="component" value="Unassembled WGS sequence"/>
</dbReference>